<evidence type="ECO:0000259" key="1">
    <source>
        <dbReference type="PROSITE" id="PS50994"/>
    </source>
</evidence>
<dbReference type="PROSITE" id="PS51702">
    <property type="entry name" value="HTH_MU"/>
    <property type="match status" value="1"/>
</dbReference>
<dbReference type="InterPro" id="IPR036397">
    <property type="entry name" value="RNaseH_sf"/>
</dbReference>
<dbReference type="RefSeq" id="WP_003492039.1">
    <property type="nucleotide sequence ID" value="NZ_CP048632.1"/>
</dbReference>
<dbReference type="InterPro" id="IPR015378">
    <property type="entry name" value="Transposase-like_Mu_C"/>
</dbReference>
<dbReference type="SUPFAM" id="SSF46955">
    <property type="entry name" value="Putative DNA-binding domain"/>
    <property type="match status" value="1"/>
</dbReference>
<accession>A0A7L5BG30</accession>
<organism evidence="3 4">
    <name type="scientific">Rhizobium oryzihabitans</name>
    <dbReference type="NCBI Taxonomy" id="2267833"/>
    <lineage>
        <taxon>Bacteria</taxon>
        <taxon>Pseudomonadati</taxon>
        <taxon>Pseudomonadota</taxon>
        <taxon>Alphaproteobacteria</taxon>
        <taxon>Hyphomicrobiales</taxon>
        <taxon>Rhizobiaceae</taxon>
        <taxon>Rhizobium/Agrobacterium group</taxon>
        <taxon>Rhizobium</taxon>
    </lineage>
</organism>
<dbReference type="InterPro" id="IPR012337">
    <property type="entry name" value="RNaseH-like_sf"/>
</dbReference>
<dbReference type="Proteomes" id="UP000464865">
    <property type="component" value="Chromosome M15-11"/>
</dbReference>
<dbReference type="InterPro" id="IPR003314">
    <property type="entry name" value="Mu-type_HTH"/>
</dbReference>
<dbReference type="InterPro" id="IPR036388">
    <property type="entry name" value="WH-like_DNA-bd_sf"/>
</dbReference>
<dbReference type="GO" id="GO:0003677">
    <property type="term" value="F:DNA binding"/>
    <property type="evidence" value="ECO:0007669"/>
    <property type="project" value="InterPro"/>
</dbReference>
<dbReference type="KEGG" id="roy:G3A56_07195"/>
<dbReference type="Gene3D" id="1.10.10.10">
    <property type="entry name" value="Winged helix-like DNA-binding domain superfamily/Winged helix DNA-binding domain"/>
    <property type="match status" value="1"/>
</dbReference>
<dbReference type="SUPFAM" id="SSF50610">
    <property type="entry name" value="mu transposase, C-terminal domain"/>
    <property type="match status" value="1"/>
</dbReference>
<dbReference type="Gene3D" id="3.30.420.10">
    <property type="entry name" value="Ribonuclease H-like superfamily/Ribonuclease H"/>
    <property type="match status" value="1"/>
</dbReference>
<proteinExistence type="predicted"/>
<feature type="domain" description="Integrase catalytic" evidence="1">
    <location>
        <begin position="313"/>
        <end position="526"/>
    </location>
</feature>
<dbReference type="InterPro" id="IPR001584">
    <property type="entry name" value="Integrase_cat-core"/>
</dbReference>
<evidence type="ECO:0000313" key="4">
    <source>
        <dbReference type="Proteomes" id="UP000464865"/>
    </source>
</evidence>
<protein>
    <submittedName>
        <fullName evidence="3">DDE-type integrase/transposase/recombinase</fullName>
    </submittedName>
</protein>
<gene>
    <name evidence="3" type="ORF">G3A56_07195</name>
</gene>
<dbReference type="Pfam" id="PF09299">
    <property type="entry name" value="Mu-transpos_C"/>
    <property type="match status" value="1"/>
</dbReference>
<sequence length="758" mass="85562">MIAKEWFTAGELAKIAAERGLKSSVFPNSERGVRDRAKEEGWNNLPENLCRDRAAVGGGREYHLNVLPDIMHTVITGREIRAHQLAAQEKERETARKKVAALPVTSLRFRQRQAMEARGEILLAIDRYIAMKGGWGRRKAILDFVQAQEEHAERNIAKEKVEAGEALTGRERVLLECVSLLADPDGFGLLEDTLRLANDRSGDKFRISRATIYEWFSARDAGGITALAPALTKIEEPISEEFSAFLKFYCKPSKLAATEALEDYKAEHPGSALTIEHVRYTLRHKLNDIEKNVGREGLLTLRSRMAYIQRSTENLFPTTIYTADGKTFDAEVENPFSKKPFKPEITSILDVATRKCVGFSIALKENVISVTEALRNSCCDHGIPAIFYTDRGPGYKNKTFDGDVNGLMGRLSITKMHALPYNSQAKGIIERFNGTVWNPLARKLPTYLGAEMDKEAAKIAHKATRSDLKEFGSSRLLPSWDDFRAMCEEAIAKYNNRPHDGLPRFRDERTGRYRHYSPNEFWALHVADGFEPVPVDDDLRDDLFRPYEIRVARRGLVEWNTNQYYHAALERYHGEEVMVGYDFAQARYVWVREIDREEGQPGPLICVADFTGNKADYVPRTFQKAAEDARHKGRVKRNEAKRRDIDAEYIAPYLLEETPIQPMPFIDITPEPVPAGPVLVIDNSETPSAASGAAETNRRLTFATDEALAAWALENSEKLTANQVGVLRRCLQRQTTIELFRLSGIDVDALRNVIRAAA</sequence>
<evidence type="ECO:0000313" key="3">
    <source>
        <dbReference type="EMBL" id="QIB37801.1"/>
    </source>
</evidence>
<dbReference type="SUPFAM" id="SSF53098">
    <property type="entry name" value="Ribonuclease H-like"/>
    <property type="match status" value="1"/>
</dbReference>
<dbReference type="InterPro" id="IPR009061">
    <property type="entry name" value="DNA-bd_dom_put_sf"/>
</dbReference>
<reference evidence="3 4" key="1">
    <citation type="submission" date="2020-02" db="EMBL/GenBank/DDBJ databases">
        <title>Plant-Promoting Endophytic Bacterium Rhizobium oryzihabitans sp. nov., Isolated from the Root of Rice.</title>
        <authorList>
            <person name="zhao J."/>
            <person name="Zhang G."/>
        </authorList>
    </citation>
    <scope>NUCLEOTIDE SEQUENCE [LARGE SCALE GENOMIC DNA]</scope>
    <source>
        <strain evidence="3 4">M15</strain>
    </source>
</reference>
<dbReference type="Pfam" id="PF02316">
    <property type="entry name" value="HTH_Tnp_Mu_1"/>
    <property type="match status" value="1"/>
</dbReference>
<name>A0A7L5BG30_9HYPH</name>
<evidence type="ECO:0000259" key="2">
    <source>
        <dbReference type="PROSITE" id="PS51702"/>
    </source>
</evidence>
<dbReference type="GO" id="GO:0015074">
    <property type="term" value="P:DNA integration"/>
    <property type="evidence" value="ECO:0007669"/>
    <property type="project" value="InterPro"/>
</dbReference>
<dbReference type="AlphaFoldDB" id="A0A7L5BG30"/>
<dbReference type="InterPro" id="IPR009004">
    <property type="entry name" value="Transposase_Mu_C"/>
</dbReference>
<keyword evidence="4" id="KW-1185">Reference proteome</keyword>
<dbReference type="PROSITE" id="PS50994">
    <property type="entry name" value="INTEGRASE"/>
    <property type="match status" value="1"/>
</dbReference>
<feature type="domain" description="HTH Mu-type" evidence="2">
    <location>
        <begin position="11"/>
        <end position="83"/>
    </location>
</feature>
<dbReference type="EMBL" id="CP048632">
    <property type="protein sequence ID" value="QIB37801.1"/>
    <property type="molecule type" value="Genomic_DNA"/>
</dbReference>